<gene>
    <name evidence="1" type="ORF">FKG95_10065</name>
</gene>
<evidence type="ECO:0008006" key="3">
    <source>
        <dbReference type="Google" id="ProtNLM"/>
    </source>
</evidence>
<dbReference type="AlphaFoldDB" id="A0A545TTH1"/>
<comment type="caution">
    <text evidence="1">The sequence shown here is derived from an EMBL/GenBank/DDBJ whole genome shotgun (WGS) entry which is preliminary data.</text>
</comment>
<keyword evidence="2" id="KW-1185">Reference proteome</keyword>
<evidence type="ECO:0000313" key="2">
    <source>
        <dbReference type="Proteomes" id="UP000315252"/>
    </source>
</evidence>
<dbReference type="OrthoDB" id="5485153at2"/>
<name>A0A545TTH1_9PROT</name>
<reference evidence="1 2" key="1">
    <citation type="submission" date="2019-06" db="EMBL/GenBank/DDBJ databases">
        <title>Whole genome sequence for Rhodospirillaceae sp. R148.</title>
        <authorList>
            <person name="Wang G."/>
        </authorList>
    </citation>
    <scope>NUCLEOTIDE SEQUENCE [LARGE SCALE GENOMIC DNA]</scope>
    <source>
        <strain evidence="1 2">R148</strain>
    </source>
</reference>
<protein>
    <recommendedName>
        <fullName evidence="3">Haemolysin-type calcium binding-related domain-containing protein</fullName>
    </recommendedName>
</protein>
<accession>A0A545TTH1</accession>
<evidence type="ECO:0000313" key="1">
    <source>
        <dbReference type="EMBL" id="TQV80513.1"/>
    </source>
</evidence>
<sequence length="108" mass="11433">MFGGAGNDEYRFRFGDGGVDTINDANFASGNPGTGGGIDTLWMMDTLGANIQFYQFGNDLRVTDALDTSDGTIDEGVIIEDFFLGGNNLVEFVYGSDGVGWDLTGLVA</sequence>
<organism evidence="1 2">
    <name type="scientific">Denitrobaculum tricleocarpae</name>
    <dbReference type="NCBI Taxonomy" id="2591009"/>
    <lineage>
        <taxon>Bacteria</taxon>
        <taxon>Pseudomonadati</taxon>
        <taxon>Pseudomonadota</taxon>
        <taxon>Alphaproteobacteria</taxon>
        <taxon>Rhodospirillales</taxon>
        <taxon>Rhodospirillaceae</taxon>
        <taxon>Denitrobaculum</taxon>
    </lineage>
</organism>
<dbReference type="Proteomes" id="UP000315252">
    <property type="component" value="Unassembled WGS sequence"/>
</dbReference>
<proteinExistence type="predicted"/>
<dbReference type="EMBL" id="VHSH01000003">
    <property type="protein sequence ID" value="TQV80513.1"/>
    <property type="molecule type" value="Genomic_DNA"/>
</dbReference>